<organism evidence="1 2">
    <name type="scientific">Gossypium darwinii</name>
    <name type="common">Darwin's cotton</name>
    <name type="synonym">Gossypium barbadense var. darwinii</name>
    <dbReference type="NCBI Taxonomy" id="34276"/>
    <lineage>
        <taxon>Eukaryota</taxon>
        <taxon>Viridiplantae</taxon>
        <taxon>Streptophyta</taxon>
        <taxon>Embryophyta</taxon>
        <taxon>Tracheophyta</taxon>
        <taxon>Spermatophyta</taxon>
        <taxon>Magnoliopsida</taxon>
        <taxon>eudicotyledons</taxon>
        <taxon>Gunneridae</taxon>
        <taxon>Pentapetalae</taxon>
        <taxon>rosids</taxon>
        <taxon>malvids</taxon>
        <taxon>Malvales</taxon>
        <taxon>Malvaceae</taxon>
        <taxon>Malvoideae</taxon>
        <taxon>Gossypium</taxon>
    </lineage>
</organism>
<accession>A0A5D2D359</accession>
<gene>
    <name evidence="1" type="ORF">ES288_D04G232100v1</name>
</gene>
<dbReference type="EMBL" id="CM017704">
    <property type="protein sequence ID" value="TYG75042.1"/>
    <property type="molecule type" value="Genomic_DNA"/>
</dbReference>
<evidence type="ECO:0000313" key="2">
    <source>
        <dbReference type="Proteomes" id="UP000323506"/>
    </source>
</evidence>
<reference evidence="1 2" key="1">
    <citation type="submission" date="2019-06" db="EMBL/GenBank/DDBJ databases">
        <title>WGS assembly of Gossypium darwinii.</title>
        <authorList>
            <person name="Chen Z.J."/>
            <person name="Sreedasyam A."/>
            <person name="Ando A."/>
            <person name="Song Q."/>
            <person name="De L."/>
            <person name="Hulse-Kemp A."/>
            <person name="Ding M."/>
            <person name="Ye W."/>
            <person name="Kirkbride R."/>
            <person name="Jenkins J."/>
            <person name="Plott C."/>
            <person name="Lovell J."/>
            <person name="Lin Y.-M."/>
            <person name="Vaughn R."/>
            <person name="Liu B."/>
            <person name="Li W."/>
            <person name="Simpson S."/>
            <person name="Scheffler B."/>
            <person name="Saski C."/>
            <person name="Grover C."/>
            <person name="Hu G."/>
            <person name="Conover J."/>
            <person name="Carlson J."/>
            <person name="Shu S."/>
            <person name="Boston L."/>
            <person name="Williams M."/>
            <person name="Peterson D."/>
            <person name="Mcgee K."/>
            <person name="Jones D."/>
            <person name="Wendel J."/>
            <person name="Stelly D."/>
            <person name="Grimwood J."/>
            <person name="Schmutz J."/>
        </authorList>
    </citation>
    <scope>NUCLEOTIDE SEQUENCE [LARGE SCALE GENOMIC DNA]</scope>
    <source>
        <strain evidence="1">1808015.09</strain>
    </source>
</reference>
<keyword evidence="2" id="KW-1185">Reference proteome</keyword>
<dbReference type="AlphaFoldDB" id="A0A5D2D359"/>
<name>A0A5D2D359_GOSDA</name>
<proteinExistence type="predicted"/>
<protein>
    <submittedName>
        <fullName evidence="1">Uncharacterized protein</fullName>
    </submittedName>
</protein>
<sequence>MGNFHHRFPQTATRENNIHFPSHQAEAVHLAIDNIEPNCQSLPAQLVQPTIGKLIWFSDKPATSKLKCV</sequence>
<dbReference type="Proteomes" id="UP000323506">
    <property type="component" value="Chromosome D04"/>
</dbReference>
<evidence type="ECO:0000313" key="1">
    <source>
        <dbReference type="EMBL" id="TYG75042.1"/>
    </source>
</evidence>